<dbReference type="GO" id="GO:0070967">
    <property type="term" value="F:coenzyme F420 binding"/>
    <property type="evidence" value="ECO:0007669"/>
    <property type="project" value="TreeGrafter"/>
</dbReference>
<gene>
    <name evidence="3" type="ORF">EI42_01438</name>
</gene>
<evidence type="ECO:0000313" key="3">
    <source>
        <dbReference type="EMBL" id="PZW32893.1"/>
    </source>
</evidence>
<dbReference type="PANTHER" id="PTHR35176">
    <property type="entry name" value="HEME OXYGENASE HI_0854-RELATED"/>
    <property type="match status" value="1"/>
</dbReference>
<dbReference type="InterPro" id="IPR019967">
    <property type="entry name" value="F420-dep_enz_PPOX_Rv0121"/>
</dbReference>
<dbReference type="OrthoDB" id="9812086at2"/>
<proteinExistence type="predicted"/>
<dbReference type="NCBIfam" id="TIGR03668">
    <property type="entry name" value="Rv0121_F420"/>
    <property type="match status" value="1"/>
</dbReference>
<dbReference type="Pfam" id="PF01243">
    <property type="entry name" value="PNPOx_N"/>
    <property type="match status" value="1"/>
</dbReference>
<reference evidence="3 4" key="1">
    <citation type="submission" date="2018-06" db="EMBL/GenBank/DDBJ databases">
        <title>Genomic Encyclopedia of Archaeal and Bacterial Type Strains, Phase II (KMG-II): from individual species to whole genera.</title>
        <authorList>
            <person name="Goeker M."/>
        </authorList>
    </citation>
    <scope>NUCLEOTIDE SEQUENCE [LARGE SCALE GENOMIC DNA]</scope>
    <source>
        <strain evidence="3 4">ATCC BAA-1881</strain>
    </source>
</reference>
<dbReference type="PANTHER" id="PTHR35176:SF6">
    <property type="entry name" value="HEME OXYGENASE HI_0854-RELATED"/>
    <property type="match status" value="1"/>
</dbReference>
<comment type="caution">
    <text evidence="3">The sequence shown here is derived from an EMBL/GenBank/DDBJ whole genome shotgun (WGS) entry which is preliminary data.</text>
</comment>
<evidence type="ECO:0000313" key="4">
    <source>
        <dbReference type="Proteomes" id="UP000248806"/>
    </source>
</evidence>
<dbReference type="InterPro" id="IPR012349">
    <property type="entry name" value="Split_barrel_FMN-bd"/>
</dbReference>
<evidence type="ECO:0000259" key="2">
    <source>
        <dbReference type="Pfam" id="PF01243"/>
    </source>
</evidence>
<name>A0A326UKG2_THEHA</name>
<evidence type="ECO:0000256" key="1">
    <source>
        <dbReference type="ARBA" id="ARBA00023002"/>
    </source>
</evidence>
<dbReference type="AlphaFoldDB" id="A0A326UKG2"/>
<keyword evidence="1" id="KW-0560">Oxidoreductase</keyword>
<dbReference type="EMBL" id="QKUF01000003">
    <property type="protein sequence ID" value="PZW32893.1"/>
    <property type="molecule type" value="Genomic_DNA"/>
</dbReference>
<dbReference type="Proteomes" id="UP000248806">
    <property type="component" value="Unassembled WGS sequence"/>
</dbReference>
<dbReference type="SUPFAM" id="SSF50475">
    <property type="entry name" value="FMN-binding split barrel"/>
    <property type="match status" value="1"/>
</dbReference>
<sequence>MNQKVQFREAELRFLYKQRVARLATVTPEGNPHLVPVCYAFDGHYIYTPLDEKPKRVSPIHLQRVRNILAHPTVAFLLDHYEENWAHLGYLMIRGQAQLITPNEEVHPHALRLLRMRYIQYRTMALEEQPVIMLIPERVTSWGPVLQ</sequence>
<dbReference type="InterPro" id="IPR011576">
    <property type="entry name" value="Pyridox_Oxase_N"/>
</dbReference>
<dbReference type="InterPro" id="IPR052019">
    <property type="entry name" value="F420H2_bilvrd_red/Heme_oxyg"/>
</dbReference>
<dbReference type="RefSeq" id="WP_111320299.1">
    <property type="nucleotide sequence ID" value="NZ_BIFX01000001.1"/>
</dbReference>
<accession>A0A326UKG2</accession>
<dbReference type="GO" id="GO:0005829">
    <property type="term" value="C:cytosol"/>
    <property type="evidence" value="ECO:0007669"/>
    <property type="project" value="TreeGrafter"/>
</dbReference>
<protein>
    <submittedName>
        <fullName evidence="3">PPOX class probable F420-dependent enzyme</fullName>
    </submittedName>
</protein>
<dbReference type="Gene3D" id="2.30.110.10">
    <property type="entry name" value="Electron Transport, Fmn-binding Protein, Chain A"/>
    <property type="match status" value="1"/>
</dbReference>
<keyword evidence="4" id="KW-1185">Reference proteome</keyword>
<dbReference type="GO" id="GO:0016627">
    <property type="term" value="F:oxidoreductase activity, acting on the CH-CH group of donors"/>
    <property type="evidence" value="ECO:0007669"/>
    <property type="project" value="TreeGrafter"/>
</dbReference>
<organism evidence="3 4">
    <name type="scientific">Thermosporothrix hazakensis</name>
    <dbReference type="NCBI Taxonomy" id="644383"/>
    <lineage>
        <taxon>Bacteria</taxon>
        <taxon>Bacillati</taxon>
        <taxon>Chloroflexota</taxon>
        <taxon>Ktedonobacteria</taxon>
        <taxon>Ktedonobacterales</taxon>
        <taxon>Thermosporotrichaceae</taxon>
        <taxon>Thermosporothrix</taxon>
    </lineage>
</organism>
<feature type="domain" description="Pyridoxamine 5'-phosphate oxidase N-terminal" evidence="2">
    <location>
        <begin position="9"/>
        <end position="142"/>
    </location>
</feature>